<comment type="cofactor">
    <cofactor evidence="4">
        <name>Mg(2+)</name>
        <dbReference type="ChEBI" id="CHEBI:18420"/>
    </cofactor>
</comment>
<dbReference type="PRINTS" id="PR00377">
    <property type="entry name" value="IMPHPHTASES"/>
</dbReference>
<dbReference type="RefSeq" id="WP_074737665.1">
    <property type="nucleotide sequence ID" value="NZ_FNNP01000006.1"/>
</dbReference>
<proteinExistence type="inferred from homology"/>
<reference evidence="6" key="1">
    <citation type="submission" date="2016-10" db="EMBL/GenBank/DDBJ databases">
        <authorList>
            <person name="Varghese N."/>
            <person name="Submissions S."/>
        </authorList>
    </citation>
    <scope>NUCLEOTIDE SEQUENCE [LARGE SCALE GENOMIC DNA]</scope>
    <source>
        <strain evidence="6">DSM 27839</strain>
    </source>
</reference>
<dbReference type="PANTHER" id="PTHR20854:SF4">
    <property type="entry name" value="INOSITOL-1-MONOPHOSPHATASE-RELATED"/>
    <property type="match status" value="1"/>
</dbReference>
<dbReference type="InterPro" id="IPR020550">
    <property type="entry name" value="Inositol_monophosphatase_CS"/>
</dbReference>
<evidence type="ECO:0000313" key="6">
    <source>
        <dbReference type="Proteomes" id="UP000183400"/>
    </source>
</evidence>
<dbReference type="GO" id="GO:0006020">
    <property type="term" value="P:inositol metabolic process"/>
    <property type="evidence" value="ECO:0007669"/>
    <property type="project" value="TreeGrafter"/>
</dbReference>
<dbReference type="CDD" id="cd01638">
    <property type="entry name" value="CysQ"/>
    <property type="match status" value="1"/>
</dbReference>
<name>A0A1H3BZ41_9RHOB</name>
<dbReference type="AlphaFoldDB" id="A0A1H3BZ41"/>
<dbReference type="SUPFAM" id="SSF56655">
    <property type="entry name" value="Carbohydrate phosphatase"/>
    <property type="match status" value="1"/>
</dbReference>
<accession>A0A1H3BZ41</accession>
<evidence type="ECO:0000256" key="3">
    <source>
        <dbReference type="ARBA" id="ARBA00022842"/>
    </source>
</evidence>
<organism evidence="5 6">
    <name type="scientific">Ruegeria halocynthiae</name>
    <dbReference type="NCBI Taxonomy" id="985054"/>
    <lineage>
        <taxon>Bacteria</taxon>
        <taxon>Pseudomonadati</taxon>
        <taxon>Pseudomonadota</taxon>
        <taxon>Alphaproteobacteria</taxon>
        <taxon>Rhodobacterales</taxon>
        <taxon>Roseobacteraceae</taxon>
        <taxon>Ruegeria</taxon>
    </lineage>
</organism>
<dbReference type="EMBL" id="FNNP01000006">
    <property type="protein sequence ID" value="SDX47177.1"/>
    <property type="molecule type" value="Genomic_DNA"/>
</dbReference>
<feature type="binding site" evidence="4">
    <location>
        <position position="85"/>
    </location>
    <ligand>
        <name>Mg(2+)</name>
        <dbReference type="ChEBI" id="CHEBI:18420"/>
        <label>1</label>
        <note>catalytic</note>
    </ligand>
</feature>
<evidence type="ECO:0000256" key="4">
    <source>
        <dbReference type="PIRSR" id="PIRSR600760-2"/>
    </source>
</evidence>
<protein>
    <submittedName>
        <fullName evidence="5">Myo-inositol-1(Or 4)-monophosphatase</fullName>
    </submittedName>
</protein>
<dbReference type="PROSITE" id="PS00630">
    <property type="entry name" value="IMP_2"/>
    <property type="match status" value="1"/>
</dbReference>
<keyword evidence="3 4" id="KW-0460">Magnesium</keyword>
<feature type="binding site" evidence="4">
    <location>
        <position position="88"/>
    </location>
    <ligand>
        <name>Mg(2+)</name>
        <dbReference type="ChEBI" id="CHEBI:18420"/>
        <label>1</label>
        <note>catalytic</note>
    </ligand>
</feature>
<gene>
    <name evidence="5" type="ORF">SAMN05444358_10667</name>
</gene>
<feature type="binding site" evidence="4">
    <location>
        <position position="207"/>
    </location>
    <ligand>
        <name>Mg(2+)</name>
        <dbReference type="ChEBI" id="CHEBI:18420"/>
        <label>1</label>
        <note>catalytic</note>
    </ligand>
</feature>
<keyword evidence="2 4" id="KW-0479">Metal-binding</keyword>
<dbReference type="GO" id="GO:0007165">
    <property type="term" value="P:signal transduction"/>
    <property type="evidence" value="ECO:0007669"/>
    <property type="project" value="TreeGrafter"/>
</dbReference>
<sequence length="266" mass="28798">MPATDLSLLIDAAREAGKIATRYSGPQAQRWEKPEGAGPVTEADLAVNAMLERDLQAARPNYGWLSEETEDSPDRLSRERVFVIDPIDGTRSFAEGSRTWAHSLAVAEHGEVTAAAIYLPQRDLLYAAAKGHGATLNGADIHVSGQVHLSEAEILAAKPNLDPRHWLSGVAPDFRRVYRPSLAYRMALVAQGRFDGMLTLRPSWEWDIAAGDLILREAGGICTDRLGQPLRFNNPHPRLNGVVAAGVEVHAGLHARLDPNGAGILA</sequence>
<dbReference type="GO" id="GO:0046872">
    <property type="term" value="F:metal ion binding"/>
    <property type="evidence" value="ECO:0007669"/>
    <property type="project" value="UniProtKB-KW"/>
</dbReference>
<dbReference type="Pfam" id="PF00459">
    <property type="entry name" value="Inositol_P"/>
    <property type="match status" value="1"/>
</dbReference>
<keyword evidence="6" id="KW-1185">Reference proteome</keyword>
<dbReference type="OrthoDB" id="9785695at2"/>
<evidence type="ECO:0000256" key="1">
    <source>
        <dbReference type="ARBA" id="ARBA00009759"/>
    </source>
</evidence>
<evidence type="ECO:0000256" key="2">
    <source>
        <dbReference type="ARBA" id="ARBA00022723"/>
    </source>
</evidence>
<dbReference type="GO" id="GO:0046854">
    <property type="term" value="P:phosphatidylinositol phosphate biosynthetic process"/>
    <property type="evidence" value="ECO:0007669"/>
    <property type="project" value="InterPro"/>
</dbReference>
<dbReference type="Gene3D" id="3.30.540.10">
    <property type="entry name" value="Fructose-1,6-Bisphosphatase, subunit A, domain 1"/>
    <property type="match status" value="1"/>
</dbReference>
<dbReference type="PANTHER" id="PTHR20854">
    <property type="entry name" value="INOSITOL MONOPHOSPHATASE"/>
    <property type="match status" value="1"/>
</dbReference>
<dbReference type="GO" id="GO:0008934">
    <property type="term" value="F:inositol monophosphate 1-phosphatase activity"/>
    <property type="evidence" value="ECO:0007669"/>
    <property type="project" value="TreeGrafter"/>
</dbReference>
<comment type="similarity">
    <text evidence="1">Belongs to the inositol monophosphatase superfamily.</text>
</comment>
<feature type="binding site" evidence="4">
    <location>
        <position position="87"/>
    </location>
    <ligand>
        <name>Mg(2+)</name>
        <dbReference type="ChEBI" id="CHEBI:18420"/>
        <label>1</label>
        <note>catalytic</note>
    </ligand>
</feature>
<dbReference type="Gene3D" id="3.40.190.80">
    <property type="match status" value="1"/>
</dbReference>
<feature type="binding site" evidence="4">
    <location>
        <position position="67"/>
    </location>
    <ligand>
        <name>Mg(2+)</name>
        <dbReference type="ChEBI" id="CHEBI:18420"/>
        <label>1</label>
        <note>catalytic</note>
    </ligand>
</feature>
<evidence type="ECO:0000313" key="5">
    <source>
        <dbReference type="EMBL" id="SDX47177.1"/>
    </source>
</evidence>
<dbReference type="STRING" id="985054.SAMN05444358_10667"/>
<dbReference type="InterPro" id="IPR000760">
    <property type="entry name" value="Inositol_monophosphatase-like"/>
</dbReference>
<dbReference type="Proteomes" id="UP000183400">
    <property type="component" value="Unassembled WGS sequence"/>
</dbReference>